<proteinExistence type="predicted"/>
<protein>
    <submittedName>
        <fullName evidence="1">Uncharacterized protein</fullName>
    </submittedName>
</protein>
<dbReference type="EMBL" id="LAZR01053856">
    <property type="protein sequence ID" value="KKK79824.1"/>
    <property type="molecule type" value="Genomic_DNA"/>
</dbReference>
<reference evidence="1" key="1">
    <citation type="journal article" date="2015" name="Nature">
        <title>Complex archaea that bridge the gap between prokaryotes and eukaryotes.</title>
        <authorList>
            <person name="Spang A."/>
            <person name="Saw J.H."/>
            <person name="Jorgensen S.L."/>
            <person name="Zaremba-Niedzwiedzka K."/>
            <person name="Martijn J."/>
            <person name="Lind A.E."/>
            <person name="van Eijk R."/>
            <person name="Schleper C."/>
            <person name="Guy L."/>
            <person name="Ettema T.J."/>
        </authorList>
    </citation>
    <scope>NUCLEOTIDE SEQUENCE</scope>
</reference>
<feature type="non-terminal residue" evidence="1">
    <location>
        <position position="1"/>
    </location>
</feature>
<gene>
    <name evidence="1" type="ORF">LCGC14_2829610</name>
</gene>
<sequence length="54" mass="6173">PVVENVIYVPESFGAVVSISRDGRYEVILFEHGVFETNLRVDVLYKIVYVEEAI</sequence>
<name>A0A0F9AMW7_9ZZZZ</name>
<evidence type="ECO:0000313" key="1">
    <source>
        <dbReference type="EMBL" id="KKK79824.1"/>
    </source>
</evidence>
<comment type="caution">
    <text evidence="1">The sequence shown here is derived from an EMBL/GenBank/DDBJ whole genome shotgun (WGS) entry which is preliminary data.</text>
</comment>
<accession>A0A0F9AMW7</accession>
<dbReference type="AlphaFoldDB" id="A0A0F9AMW7"/>
<organism evidence="1">
    <name type="scientific">marine sediment metagenome</name>
    <dbReference type="NCBI Taxonomy" id="412755"/>
    <lineage>
        <taxon>unclassified sequences</taxon>
        <taxon>metagenomes</taxon>
        <taxon>ecological metagenomes</taxon>
    </lineage>
</organism>